<dbReference type="AlphaFoldDB" id="A0A2A7UX64"/>
<keyword evidence="2" id="KW-1185">Reference proteome</keyword>
<comment type="caution">
    <text evidence="1">The sequence shown here is derived from an EMBL/GenBank/DDBJ whole genome shotgun (WGS) entry which is preliminary data.</text>
</comment>
<gene>
    <name evidence="1" type="ORF">CRM82_16325</name>
</gene>
<name>A0A2A7UX64_COMTR</name>
<accession>A0A2A7UX64</accession>
<dbReference type="STRING" id="1219032.GCA_001515545_00621"/>
<protein>
    <submittedName>
        <fullName evidence="1">DUF4148 domain-containing protein</fullName>
    </submittedName>
</protein>
<sequence length="195" mass="20330">MRAAATPEAAWPVPAAFFMGPWAMAPGCRPGIPPSIGSGISLGIRSTCFSGSLSRESVRFGTYTRALRARHCSHAWRPPTHVDHQNRRTLMPSPRTILTLSLLACAAGTAFAGGPAGEGSDWPPLPQGGTPLSRAQVQADTQAARDHGTLAMQGDQMYIAPSAASHLDRATVRAEAAQALRAGLIPSGDASTSVH</sequence>
<dbReference type="Pfam" id="PF13663">
    <property type="entry name" value="DUF4148"/>
    <property type="match status" value="1"/>
</dbReference>
<dbReference type="EMBL" id="PDEA01000001">
    <property type="protein sequence ID" value="PEH89949.1"/>
    <property type="molecule type" value="Genomic_DNA"/>
</dbReference>
<evidence type="ECO:0000313" key="1">
    <source>
        <dbReference type="EMBL" id="PEH89949.1"/>
    </source>
</evidence>
<evidence type="ECO:0000313" key="2">
    <source>
        <dbReference type="Proteomes" id="UP000220246"/>
    </source>
</evidence>
<reference evidence="2" key="1">
    <citation type="submission" date="2017-09" db="EMBL/GenBank/DDBJ databases">
        <title>FDA dAtabase for Regulatory Grade micrObial Sequences (FDA-ARGOS): Supporting development and validation of Infectious Disease Dx tests.</title>
        <authorList>
            <person name="Minogue T."/>
            <person name="Wolcott M."/>
            <person name="Wasieloski L."/>
            <person name="Aguilar W."/>
            <person name="Moore D."/>
            <person name="Tallon L."/>
            <person name="Sadzewicz L."/>
            <person name="Ott S."/>
            <person name="Zhao X."/>
            <person name="Nagaraj S."/>
            <person name="Vavikolanu K."/>
            <person name="Aluvathingal J."/>
            <person name="Nadendla S."/>
            <person name="Sichtig H."/>
        </authorList>
    </citation>
    <scope>NUCLEOTIDE SEQUENCE [LARGE SCALE GENOMIC DNA]</scope>
    <source>
        <strain evidence="2">FDAARGOS_394</strain>
    </source>
</reference>
<proteinExistence type="predicted"/>
<organism evidence="1 2">
    <name type="scientific">Comamonas terrigena</name>
    <dbReference type="NCBI Taxonomy" id="32013"/>
    <lineage>
        <taxon>Bacteria</taxon>
        <taxon>Pseudomonadati</taxon>
        <taxon>Pseudomonadota</taxon>
        <taxon>Betaproteobacteria</taxon>
        <taxon>Burkholderiales</taxon>
        <taxon>Comamonadaceae</taxon>
        <taxon>Comamonas</taxon>
    </lineage>
</organism>
<dbReference type="InterPro" id="IPR025421">
    <property type="entry name" value="DUF4148"/>
</dbReference>
<dbReference type="Proteomes" id="UP000220246">
    <property type="component" value="Unassembled WGS sequence"/>
</dbReference>